<organism evidence="2 3">
    <name type="scientific">Mycena venus</name>
    <dbReference type="NCBI Taxonomy" id="2733690"/>
    <lineage>
        <taxon>Eukaryota</taxon>
        <taxon>Fungi</taxon>
        <taxon>Dikarya</taxon>
        <taxon>Basidiomycota</taxon>
        <taxon>Agaricomycotina</taxon>
        <taxon>Agaricomycetes</taxon>
        <taxon>Agaricomycetidae</taxon>
        <taxon>Agaricales</taxon>
        <taxon>Marasmiineae</taxon>
        <taxon>Mycenaceae</taxon>
        <taxon>Mycena</taxon>
    </lineage>
</organism>
<dbReference type="AlphaFoldDB" id="A0A8H7CFM4"/>
<dbReference type="EMBL" id="JACAZI010000024">
    <property type="protein sequence ID" value="KAF7335560.1"/>
    <property type="molecule type" value="Genomic_DNA"/>
</dbReference>
<evidence type="ECO:0000256" key="1">
    <source>
        <dbReference type="SAM" id="MobiDB-lite"/>
    </source>
</evidence>
<keyword evidence="3" id="KW-1185">Reference proteome</keyword>
<dbReference type="Proteomes" id="UP000620124">
    <property type="component" value="Unassembled WGS sequence"/>
</dbReference>
<feature type="compositionally biased region" description="Basic residues" evidence="1">
    <location>
        <begin position="169"/>
        <end position="183"/>
    </location>
</feature>
<sequence length="218" mass="23491">MVPILVRCNPTEDFERNYKFQGLGRPLSLYTNTNAKLEGFFSGLEVSAQTSNAPIDIIATMFGQSSGSESRVNLQTSNGAITAHLGLVSDYENNILRAVAQTSGASLTIHASGRLMLAQNSSFFLDASTSVGPATAYLYPEYEGLYDLWTTRAEAQLRGAKDLADPSGKGRHRTVAKKSTGRHAQGRIYWSHDGKPAAASERGSVKITTSVSPVVLYI</sequence>
<comment type="caution">
    <text evidence="2">The sequence shown here is derived from an EMBL/GenBank/DDBJ whole genome shotgun (WGS) entry which is preliminary data.</text>
</comment>
<feature type="region of interest" description="Disordered" evidence="1">
    <location>
        <begin position="162"/>
        <end position="183"/>
    </location>
</feature>
<name>A0A8H7CFM4_9AGAR</name>
<proteinExistence type="predicted"/>
<evidence type="ECO:0000313" key="2">
    <source>
        <dbReference type="EMBL" id="KAF7335560.1"/>
    </source>
</evidence>
<protein>
    <submittedName>
        <fullName evidence="2">Uncharacterized protein</fullName>
    </submittedName>
</protein>
<accession>A0A8H7CFM4</accession>
<gene>
    <name evidence="2" type="ORF">MVEN_02210000</name>
</gene>
<dbReference type="OrthoDB" id="5570013at2759"/>
<reference evidence="2" key="1">
    <citation type="submission" date="2020-05" db="EMBL/GenBank/DDBJ databases">
        <title>Mycena genomes resolve the evolution of fungal bioluminescence.</title>
        <authorList>
            <person name="Tsai I.J."/>
        </authorList>
    </citation>
    <scope>NUCLEOTIDE SEQUENCE</scope>
    <source>
        <strain evidence="2">CCC161011</strain>
    </source>
</reference>
<evidence type="ECO:0000313" key="3">
    <source>
        <dbReference type="Proteomes" id="UP000620124"/>
    </source>
</evidence>